<dbReference type="SUPFAM" id="SSF50685">
    <property type="entry name" value="Barwin-like endoglucanases"/>
    <property type="match status" value="1"/>
</dbReference>
<keyword evidence="3" id="KW-0472">Membrane</keyword>
<dbReference type="PANTHER" id="PTHR39160">
    <property type="entry name" value="CELL WALL-BINDING PROTEIN YOCH"/>
    <property type="match status" value="1"/>
</dbReference>
<keyword evidence="1" id="KW-0732">Signal</keyword>
<sequence>MKFPKIYSLMGKKDFIYALTLFVVIGLICFLFYELSKQEVTFVQNGEERTLQTHANTVGDVLKELAIQPNEHDDLSYELNEIVQNGMIIEYTEAKAVAVSVDGEMDTYYTTETTVGDFLDSEGFQLTKHDLVSEAMEQEIYEQLAITIQKAFPITVMDAKKDQEVWITGGTVKELLNKYEIELKDLDRVQPSLDTALTASDTVEITRVEKVTDVVEQEQSFSTVKKSDGTLKKGTEKVVEEGEPGIVEKHYEVTLENGEEVNRELVKEAVKREAKDKVVAVGTKVETPQATVASAPPKSSSPNLVSRSGKESGGKTLYMQATAYNWDCNSCDGRGLTSTGYNLKNNPHGVIAVDPNVIPLGTRVYIEGYGHYVARDTGGAVKGNKIDIHMPTKKQAINFGGKRVKVTILD</sequence>
<evidence type="ECO:0000256" key="1">
    <source>
        <dbReference type="ARBA" id="ARBA00022729"/>
    </source>
</evidence>
<proteinExistence type="predicted"/>
<keyword evidence="6" id="KW-1185">Reference proteome</keyword>
<protein>
    <submittedName>
        <fullName evidence="5">Uncharacterized protein YabE (DUF348 family)/3D (Asp-Asp-Asp) domain-containing protein</fullName>
    </submittedName>
</protein>
<organism evidence="5 6">
    <name type="scientific">Gracilibacillus halotolerans</name>
    <dbReference type="NCBI Taxonomy" id="74386"/>
    <lineage>
        <taxon>Bacteria</taxon>
        <taxon>Bacillati</taxon>
        <taxon>Bacillota</taxon>
        <taxon>Bacilli</taxon>
        <taxon>Bacillales</taxon>
        <taxon>Bacillaceae</taxon>
        <taxon>Gracilibacillus</taxon>
    </lineage>
</organism>
<feature type="domain" description="G5" evidence="4">
    <location>
        <begin position="205"/>
        <end position="285"/>
    </location>
</feature>
<evidence type="ECO:0000313" key="5">
    <source>
        <dbReference type="EMBL" id="MBB6513951.1"/>
    </source>
</evidence>
<dbReference type="GO" id="GO:0004553">
    <property type="term" value="F:hydrolase activity, hydrolyzing O-glycosyl compounds"/>
    <property type="evidence" value="ECO:0007669"/>
    <property type="project" value="InterPro"/>
</dbReference>
<dbReference type="Gene3D" id="2.20.230.10">
    <property type="entry name" value="Resuscitation-promoting factor rpfb"/>
    <property type="match status" value="1"/>
</dbReference>
<gene>
    <name evidence="5" type="ORF">GGQ92_002770</name>
</gene>
<dbReference type="PANTHER" id="PTHR39160:SF4">
    <property type="entry name" value="RESUSCITATION-PROMOTING FACTOR RPFB"/>
    <property type="match status" value="1"/>
</dbReference>
<dbReference type="SMART" id="SM01208">
    <property type="entry name" value="G5"/>
    <property type="match status" value="1"/>
</dbReference>
<evidence type="ECO:0000256" key="2">
    <source>
        <dbReference type="SAM" id="MobiDB-lite"/>
    </source>
</evidence>
<dbReference type="PROSITE" id="PS51109">
    <property type="entry name" value="G5"/>
    <property type="match status" value="1"/>
</dbReference>
<dbReference type="InterPro" id="IPR010611">
    <property type="entry name" value="3D_dom"/>
</dbReference>
<keyword evidence="3" id="KW-0812">Transmembrane</keyword>
<dbReference type="Pfam" id="PF03990">
    <property type="entry name" value="DUF348"/>
    <property type="match status" value="3"/>
</dbReference>
<evidence type="ECO:0000259" key="4">
    <source>
        <dbReference type="PROSITE" id="PS51109"/>
    </source>
</evidence>
<dbReference type="InterPro" id="IPR036908">
    <property type="entry name" value="RlpA-like_sf"/>
</dbReference>
<dbReference type="Proteomes" id="UP000572212">
    <property type="component" value="Unassembled WGS sequence"/>
</dbReference>
<dbReference type="GO" id="GO:0009254">
    <property type="term" value="P:peptidoglycan turnover"/>
    <property type="evidence" value="ECO:0007669"/>
    <property type="project" value="InterPro"/>
</dbReference>
<feature type="region of interest" description="Disordered" evidence="2">
    <location>
        <begin position="289"/>
        <end position="312"/>
    </location>
</feature>
<dbReference type="AlphaFoldDB" id="A0A841RME4"/>
<dbReference type="CDD" id="cd22786">
    <property type="entry name" value="DPBB_YuiC-like"/>
    <property type="match status" value="1"/>
</dbReference>
<feature type="transmembrane region" description="Helical" evidence="3">
    <location>
        <begin position="15"/>
        <end position="33"/>
    </location>
</feature>
<dbReference type="GO" id="GO:0019867">
    <property type="term" value="C:outer membrane"/>
    <property type="evidence" value="ECO:0007669"/>
    <property type="project" value="InterPro"/>
</dbReference>
<feature type="compositionally biased region" description="Polar residues" evidence="2">
    <location>
        <begin position="289"/>
        <end position="306"/>
    </location>
</feature>
<accession>A0A841RME4</accession>
<dbReference type="Pfam" id="PF06725">
    <property type="entry name" value="3D"/>
    <property type="match status" value="1"/>
</dbReference>
<evidence type="ECO:0000256" key="3">
    <source>
        <dbReference type="SAM" id="Phobius"/>
    </source>
</evidence>
<comment type="caution">
    <text evidence="5">The sequence shown here is derived from an EMBL/GenBank/DDBJ whole genome shotgun (WGS) entry which is preliminary data.</text>
</comment>
<dbReference type="InterPro" id="IPR011098">
    <property type="entry name" value="G5_dom"/>
</dbReference>
<dbReference type="Pfam" id="PF07501">
    <property type="entry name" value="G5"/>
    <property type="match status" value="1"/>
</dbReference>
<evidence type="ECO:0000313" key="6">
    <source>
        <dbReference type="Proteomes" id="UP000572212"/>
    </source>
</evidence>
<dbReference type="Gene3D" id="2.40.40.10">
    <property type="entry name" value="RlpA-like domain"/>
    <property type="match status" value="1"/>
</dbReference>
<name>A0A841RME4_9BACI</name>
<dbReference type="RefSeq" id="WP_184250081.1">
    <property type="nucleotide sequence ID" value="NZ_BAAACU010000061.1"/>
</dbReference>
<reference evidence="5 6" key="1">
    <citation type="submission" date="2020-08" db="EMBL/GenBank/DDBJ databases">
        <title>Genomic Encyclopedia of Type Strains, Phase IV (KMG-IV): sequencing the most valuable type-strain genomes for metagenomic binning, comparative biology and taxonomic classification.</title>
        <authorList>
            <person name="Goeker M."/>
        </authorList>
    </citation>
    <scope>NUCLEOTIDE SEQUENCE [LARGE SCALE GENOMIC DNA]</scope>
    <source>
        <strain evidence="5 6">DSM 11805</strain>
    </source>
</reference>
<dbReference type="EMBL" id="JACHON010000019">
    <property type="protein sequence ID" value="MBB6513951.1"/>
    <property type="molecule type" value="Genomic_DNA"/>
</dbReference>
<dbReference type="InterPro" id="IPR051933">
    <property type="entry name" value="Resuscitation_pf_RpfB"/>
</dbReference>
<keyword evidence="3" id="KW-1133">Transmembrane helix</keyword>
<dbReference type="InterPro" id="IPR007137">
    <property type="entry name" value="DUF348"/>
</dbReference>